<dbReference type="InterPro" id="IPR003593">
    <property type="entry name" value="AAA+_ATPase"/>
</dbReference>
<dbReference type="Pfam" id="PF00005">
    <property type="entry name" value="ABC_tran"/>
    <property type="match status" value="2"/>
</dbReference>
<proteinExistence type="predicted"/>
<evidence type="ECO:0000256" key="2">
    <source>
        <dbReference type="ARBA" id="ARBA00022840"/>
    </source>
</evidence>
<accession>A0ABU0TVU1</accession>
<dbReference type="InterPro" id="IPR050107">
    <property type="entry name" value="ABC_carbohydrate_import_ATPase"/>
</dbReference>
<dbReference type="InterPro" id="IPR027417">
    <property type="entry name" value="P-loop_NTPase"/>
</dbReference>
<keyword evidence="1" id="KW-0547">Nucleotide-binding</keyword>
<reference evidence="4 5" key="1">
    <citation type="submission" date="2023-07" db="EMBL/GenBank/DDBJ databases">
        <title>Functional and genomic diversity of the sorghum phyllosphere microbiome.</title>
        <authorList>
            <person name="Shade A."/>
        </authorList>
    </citation>
    <scope>NUCLEOTIDE SEQUENCE [LARGE SCALE GENOMIC DNA]</scope>
    <source>
        <strain evidence="4 5">SORGH_AS_1207</strain>
    </source>
</reference>
<keyword evidence="5" id="KW-1185">Reference proteome</keyword>
<dbReference type="CDD" id="cd03216">
    <property type="entry name" value="ABC_Carb_Monos_I"/>
    <property type="match status" value="1"/>
</dbReference>
<dbReference type="PROSITE" id="PS50893">
    <property type="entry name" value="ABC_TRANSPORTER_2"/>
    <property type="match status" value="2"/>
</dbReference>
<organism evidence="4 5">
    <name type="scientific">Microbacterium trichothecenolyticum</name>
    <name type="common">Aureobacterium trichothecenolyticum</name>
    <dbReference type="NCBI Taxonomy" id="69370"/>
    <lineage>
        <taxon>Bacteria</taxon>
        <taxon>Bacillati</taxon>
        <taxon>Actinomycetota</taxon>
        <taxon>Actinomycetes</taxon>
        <taxon>Micrococcales</taxon>
        <taxon>Microbacteriaceae</taxon>
        <taxon>Microbacterium</taxon>
    </lineage>
</organism>
<dbReference type="PANTHER" id="PTHR43790">
    <property type="entry name" value="CARBOHYDRATE TRANSPORT ATP-BINDING PROTEIN MG119-RELATED"/>
    <property type="match status" value="1"/>
</dbReference>
<evidence type="ECO:0000256" key="1">
    <source>
        <dbReference type="ARBA" id="ARBA00022741"/>
    </source>
</evidence>
<feature type="domain" description="ABC transporter" evidence="3">
    <location>
        <begin position="12"/>
        <end position="244"/>
    </location>
</feature>
<dbReference type="InterPro" id="IPR003439">
    <property type="entry name" value="ABC_transporter-like_ATP-bd"/>
</dbReference>
<evidence type="ECO:0000259" key="3">
    <source>
        <dbReference type="PROSITE" id="PS50893"/>
    </source>
</evidence>
<feature type="domain" description="ABC transporter" evidence="3">
    <location>
        <begin position="260"/>
        <end position="501"/>
    </location>
</feature>
<dbReference type="InterPro" id="IPR017871">
    <property type="entry name" value="ABC_transporter-like_CS"/>
</dbReference>
<name>A0ABU0TVU1_MICTR</name>
<dbReference type="Proteomes" id="UP001226691">
    <property type="component" value="Unassembled WGS sequence"/>
</dbReference>
<dbReference type="Gene3D" id="3.40.50.300">
    <property type="entry name" value="P-loop containing nucleotide triphosphate hydrolases"/>
    <property type="match status" value="2"/>
</dbReference>
<dbReference type="RefSeq" id="WP_307483799.1">
    <property type="nucleotide sequence ID" value="NZ_JAUTBF010000001.1"/>
</dbReference>
<gene>
    <name evidence="4" type="ORF">QE412_002348</name>
</gene>
<dbReference type="PANTHER" id="PTHR43790:SF4">
    <property type="entry name" value="GUANOSINE IMPORT ATP-BINDING PROTEIN NUPO"/>
    <property type="match status" value="1"/>
</dbReference>
<protein>
    <submittedName>
        <fullName evidence="4">ABC-type uncharacterized transport system ATPase subunit</fullName>
    </submittedName>
</protein>
<keyword evidence="2" id="KW-0067">ATP-binding</keyword>
<dbReference type="SUPFAM" id="SSF52540">
    <property type="entry name" value="P-loop containing nucleoside triphosphate hydrolases"/>
    <property type="match status" value="2"/>
</dbReference>
<evidence type="ECO:0000313" key="4">
    <source>
        <dbReference type="EMBL" id="MDQ1123775.1"/>
    </source>
</evidence>
<evidence type="ECO:0000313" key="5">
    <source>
        <dbReference type="Proteomes" id="UP001226691"/>
    </source>
</evidence>
<dbReference type="EMBL" id="JAUTBF010000001">
    <property type="protein sequence ID" value="MDQ1123775.1"/>
    <property type="molecule type" value="Genomic_DNA"/>
</dbReference>
<dbReference type="SMART" id="SM00382">
    <property type="entry name" value="AAA"/>
    <property type="match status" value="2"/>
</dbReference>
<sequence>MTKAHARTDRALVARSVSRRFGAVQALDDVDFEVRAGAVHALVGENGAGKSTLAKILAGVDRPDAGTLTLGGEPYAPRDRADGRIRGVDLVPQQLSLVGELTLVENLLLAGRRRLLRRRAARASLVATLERAGVSVDLDVPTARLSQAHRQLGEIVVALAEGATTLILDEPTASLGPVEVGGLFDHLRALCDLGTAVVLITHRLDEVRAVADDVTVLSHGRRVHAGPARGLEPAAIATLMVGELPAPATRAPRAPGEIVVDLRGVSAATDAGTRLDDVTLSVRAGEIVGVAGVAGSGQDALLEVLAGLRAPASGIVRVADVADPDAAQLLAAGVAWIPEERSDALVPTLSLGQTLDVYDVARGAGRGASAGDAAERLRAFDVRPAVPSLAAGGLSGGNQQKLLLARELGRSWPGTPSGAPRLVLAYGPSQGLDLRAAQAVRERLVAAAEAGAAVLVASHDLEEIRDVADRVVVLYSGRVVADLPASEATTARVGAAMAGLTDPHPAEDTA</sequence>
<dbReference type="PROSITE" id="PS00211">
    <property type="entry name" value="ABC_TRANSPORTER_1"/>
    <property type="match status" value="1"/>
</dbReference>
<comment type="caution">
    <text evidence="4">The sequence shown here is derived from an EMBL/GenBank/DDBJ whole genome shotgun (WGS) entry which is preliminary data.</text>
</comment>